<dbReference type="AlphaFoldDB" id="A0A1E4RI65"/>
<evidence type="ECO:0000256" key="1">
    <source>
        <dbReference type="SAM" id="Coils"/>
    </source>
</evidence>
<organism evidence="3 4">
    <name type="scientific">Hyphopichia burtonii NRRL Y-1933</name>
    <dbReference type="NCBI Taxonomy" id="984485"/>
    <lineage>
        <taxon>Eukaryota</taxon>
        <taxon>Fungi</taxon>
        <taxon>Dikarya</taxon>
        <taxon>Ascomycota</taxon>
        <taxon>Saccharomycotina</taxon>
        <taxon>Pichiomycetes</taxon>
        <taxon>Debaryomycetaceae</taxon>
        <taxon>Hyphopichia</taxon>
    </lineage>
</organism>
<dbReference type="GO" id="GO:0046872">
    <property type="term" value="F:metal ion binding"/>
    <property type="evidence" value="ECO:0007669"/>
    <property type="project" value="InterPro"/>
</dbReference>
<reference evidence="4" key="1">
    <citation type="submission" date="2016-05" db="EMBL/GenBank/DDBJ databases">
        <title>Comparative genomics of biotechnologically important yeasts.</title>
        <authorList>
            <consortium name="DOE Joint Genome Institute"/>
            <person name="Riley R."/>
            <person name="Haridas S."/>
            <person name="Wolfe K.H."/>
            <person name="Lopes M.R."/>
            <person name="Hittinger C.T."/>
            <person name="Goker M."/>
            <person name="Salamov A."/>
            <person name="Wisecaver J."/>
            <person name="Long T.M."/>
            <person name="Aerts A.L."/>
            <person name="Barry K."/>
            <person name="Choi C."/>
            <person name="Clum A."/>
            <person name="Coughlan A.Y."/>
            <person name="Deshpande S."/>
            <person name="Douglass A.P."/>
            <person name="Hanson S.J."/>
            <person name="Klenk H.-P."/>
            <person name="Labutti K."/>
            <person name="Lapidus A."/>
            <person name="Lindquist E."/>
            <person name="Lipzen A."/>
            <person name="Meier-Kolthoff J.P."/>
            <person name="Ohm R.A."/>
            <person name="Otillar R.P."/>
            <person name="Pangilinan J."/>
            <person name="Peng Y."/>
            <person name="Rokas A."/>
            <person name="Rosa C.A."/>
            <person name="Scheuner C."/>
            <person name="Sibirny A.A."/>
            <person name="Slot J.C."/>
            <person name="Stielow J.B."/>
            <person name="Sun H."/>
            <person name="Kurtzman C.P."/>
            <person name="Blackwell M."/>
            <person name="Grigoriev I.V."/>
            <person name="Jeffries T.W."/>
        </authorList>
    </citation>
    <scope>NUCLEOTIDE SEQUENCE [LARGE SCALE GENOMIC DNA]</scope>
    <source>
        <strain evidence="4">NRRL Y-1933</strain>
    </source>
</reference>
<accession>A0A1E4RI65</accession>
<evidence type="ECO:0000259" key="2">
    <source>
        <dbReference type="PROSITE" id="PS51043"/>
    </source>
</evidence>
<gene>
    <name evidence="3" type="ORF">HYPBUDRAFT_6268</name>
</gene>
<dbReference type="PANTHER" id="PTHR23509:SF10">
    <property type="entry name" value="LD21067P"/>
    <property type="match status" value="1"/>
</dbReference>
<evidence type="ECO:0000313" key="3">
    <source>
        <dbReference type="EMBL" id="ODV66968.1"/>
    </source>
</evidence>
<dbReference type="InterPro" id="IPR055555">
    <property type="entry name" value="PA-PLA1_DUF7131"/>
</dbReference>
<dbReference type="SUPFAM" id="SSF53474">
    <property type="entry name" value="alpha/beta-Hydrolases"/>
    <property type="match status" value="1"/>
</dbReference>
<keyword evidence="4" id="KW-1185">Reference proteome</keyword>
<dbReference type="InterPro" id="IPR029058">
    <property type="entry name" value="AB_hydrolase_fold"/>
</dbReference>
<dbReference type="GO" id="GO:0005759">
    <property type="term" value="C:mitochondrial matrix"/>
    <property type="evidence" value="ECO:0007669"/>
    <property type="project" value="EnsemblFungi"/>
</dbReference>
<dbReference type="EMBL" id="KV454541">
    <property type="protein sequence ID" value="ODV66968.1"/>
    <property type="molecule type" value="Genomic_DNA"/>
</dbReference>
<dbReference type="Proteomes" id="UP000095085">
    <property type="component" value="Unassembled WGS sequence"/>
</dbReference>
<sequence>MQFRSNSTSTDAFGSDIKTPKLKVKWFYAADIPNSKPDWYEYTKSKEPEKFIPFSNYDSFRLEKCYQSITDDSIDQTVQVSEDRLFQVNLKNFELSPVYWEGPVYEVRRGCWFDSNGLPLSHSLTQIIEGGYQAKKPYLYGDDIKDTKSKLLSKISKETVNKFNKSVKDKNKHQLKEAQKEIEEKADEELKLKDQSLKDIQSKHLDLLDLENGKTVLYCDERNAVMFPSSMNSDFELDVIRNFGASSISLMSVEKISRGYTEEMGKTIFDNLPSNPLPDLSEIFHDEFNDSFNPNQKTDDKDKKLADREKQTNDLNNLMDLENAESTSNRQIDHLILCIHGIGQVLGHKYESVNFTHSINVLRSTMNNVYLHDDRYQKLAYPDDDVNEMKEKGELKPQFKNNKIQVLPISWRHKIDFHPTRKLQSYDENGNHRLPSLSEINVDGVKPLRNILGDVVLDVLLYYEPKYVNQVFDAVIKELNRVYKLYKEKNPNFNGKIHIMGHSLGSAISFDILSKHFEKEKPNTLSFEVENLFCVGSPVGVFKLLEQTNIKAKQLINEKDPNSKFCVSPECKNLYNIFHPCDPVGYRMEPLVSPRFANLRPEEVPFAMKGFNTQIKGLASLGDELSEKFIKATSWFNKSKTKEEAKDIEVPKTTEELASEENALGDIIKNITKSSENQDPDDIIKKKSLSEKDLQDLTALNRSGRIDYSLPMGVFDISLVSAISAHVSYFEDQDTAGFIMKEVLASDRSPVERKTAQVYK</sequence>
<dbReference type="Pfam" id="PF02862">
    <property type="entry name" value="DDHD"/>
    <property type="match status" value="1"/>
</dbReference>
<keyword evidence="1" id="KW-0175">Coiled coil</keyword>
<dbReference type="GO" id="GO:0032048">
    <property type="term" value="P:cardiolipin metabolic process"/>
    <property type="evidence" value="ECO:0007669"/>
    <property type="project" value="EnsemblFungi"/>
</dbReference>
<dbReference type="RefSeq" id="XP_020076035.1">
    <property type="nucleotide sequence ID" value="XM_020223564.1"/>
</dbReference>
<dbReference type="InterPro" id="IPR058055">
    <property type="entry name" value="PA-PLA1"/>
</dbReference>
<feature type="domain" description="DDHD" evidence="2">
    <location>
        <begin position="525"/>
        <end position="745"/>
    </location>
</feature>
<name>A0A1E4RI65_9ASCO</name>
<dbReference type="InterPro" id="IPR004177">
    <property type="entry name" value="DDHD_dom"/>
</dbReference>
<feature type="coiled-coil region" evidence="1">
    <location>
        <begin position="168"/>
        <end position="195"/>
    </location>
</feature>
<dbReference type="Pfam" id="PF23465">
    <property type="entry name" value="DUF7131"/>
    <property type="match status" value="1"/>
</dbReference>
<dbReference type="GeneID" id="30998113"/>
<proteinExistence type="predicted"/>
<dbReference type="GO" id="GO:0008970">
    <property type="term" value="F:phospholipase A1 activity"/>
    <property type="evidence" value="ECO:0007669"/>
    <property type="project" value="EnsemblFungi"/>
</dbReference>
<dbReference type="Pfam" id="PF23463">
    <property type="entry name" value="WWE_2"/>
    <property type="match status" value="1"/>
</dbReference>
<dbReference type="SMART" id="SM01127">
    <property type="entry name" value="DDHD"/>
    <property type="match status" value="1"/>
</dbReference>
<dbReference type="InterPro" id="IPR057826">
    <property type="entry name" value="WWE_C20G8.02"/>
</dbReference>
<dbReference type="PANTHER" id="PTHR23509">
    <property type="entry name" value="PA-PL1 PHOSPHOLIPASE FAMILY"/>
    <property type="match status" value="1"/>
</dbReference>
<dbReference type="PROSITE" id="PS51043">
    <property type="entry name" value="DDHD"/>
    <property type="match status" value="1"/>
</dbReference>
<dbReference type="GO" id="GO:0046337">
    <property type="term" value="P:phosphatidylethanolamine metabolic process"/>
    <property type="evidence" value="ECO:0007669"/>
    <property type="project" value="EnsemblFungi"/>
</dbReference>
<protein>
    <submittedName>
        <fullName evidence="3">DDHD-domain-containing protein</fullName>
    </submittedName>
</protein>
<evidence type="ECO:0000313" key="4">
    <source>
        <dbReference type="Proteomes" id="UP000095085"/>
    </source>
</evidence>
<dbReference type="OrthoDB" id="69269at2759"/>
<dbReference type="STRING" id="984485.A0A1E4RI65"/>